<feature type="domain" description="RDRP core" evidence="1">
    <location>
        <begin position="578"/>
        <end position="1143"/>
    </location>
</feature>
<protein>
    <recommendedName>
        <fullName evidence="1">RDRP core domain-containing protein</fullName>
    </recommendedName>
</protein>
<evidence type="ECO:0000259" key="1">
    <source>
        <dbReference type="Pfam" id="PF05183"/>
    </source>
</evidence>
<organism evidence="2 3">
    <name type="scientific">Dermatophagoides pteronyssinus</name>
    <name type="common">European house dust mite</name>
    <dbReference type="NCBI Taxonomy" id="6956"/>
    <lineage>
        <taxon>Eukaryota</taxon>
        <taxon>Metazoa</taxon>
        <taxon>Ecdysozoa</taxon>
        <taxon>Arthropoda</taxon>
        <taxon>Chelicerata</taxon>
        <taxon>Arachnida</taxon>
        <taxon>Acari</taxon>
        <taxon>Acariformes</taxon>
        <taxon>Sarcoptiformes</taxon>
        <taxon>Astigmata</taxon>
        <taxon>Psoroptidia</taxon>
        <taxon>Analgoidea</taxon>
        <taxon>Pyroglyphidae</taxon>
        <taxon>Dermatophagoidinae</taxon>
        <taxon>Dermatophagoides</taxon>
    </lineage>
</organism>
<dbReference type="Pfam" id="PF05183">
    <property type="entry name" value="RdRP"/>
    <property type="match status" value="1"/>
</dbReference>
<accession>A0ABQ8JME3</accession>
<dbReference type="InterPro" id="IPR007855">
    <property type="entry name" value="RDRP"/>
</dbReference>
<name>A0ABQ8JME3_DERPT</name>
<dbReference type="Proteomes" id="UP000887458">
    <property type="component" value="Unassembled WGS sequence"/>
</dbReference>
<sequence length="1676" mass="196612">MNDISIEKDFDYESTSTSTTSLSKPFTITITKLRNIITSLDHNRCYNEQNVDKELKYLIKFIRKRFIETKQNERFVYVVNKHHFYNDFVIKFDIDFYLNGSDENFLSIFKSILTDFIQKSNDHHDDVDGGEEVDGNLNIFFEFSLNSLYRLWQDVVQQQQQQQHQNKKIDDNRMEKQFECRLKCISIGSLINVNAFVNRLQIMSTMMDNQKFNYNQQQHYNHHHQNSIHNCPRMEMDFYKKILILYFYLNKKNILYRLEISFSSIKLIMIESLMDQFYLELNAAPFLFRTKTIPTPTSSSSLMINNHQNLIKNQSMTKIRYNWERIRNLGTTTTATASFNNPNHQKNSITNENYDPDLMGYACSYRIQLLKGSLIMTKNNMINDLIRLGYICKDLNRNFTFLIIACGGGGQRGGNSNSNDNNGNSNGQQQIIRSINIDSINTKYSMNTLTKMIDKHFADKNYAILYACRVLFSKSYKIIDSLLSKNETMIIFEKIEQLLNDNIDPIMIEECLYTLDAKYKMNMIIDLKWEFEKIIQSCRQRFEMIRKNNDSRLINQSLSSSTSSTNDDHVMMRSATMTPTRLEFGRPMPLLRSRFSNIANLDFALRLTLAEDNNRKLNGTFSDTNFIKASIKPRLLSGIRVGNRFYQFLGSSSSQMRENGIVFYACDDQQRTAQSIRALVGNLSNFKRKVAKYIARFGLVFSQAIAYYHYGETAKVCKMDDLKTADNEFCFSDGIGIMSNNIASKIIPLLRLPKGYLPSAYQIRHGGCKGMLVCYPTANREGKDVILFRDSMIKYESDDDCLGILKFSAPRSVWLNRPLINILDQQWVPASVFYEIFTASTRLIMKALLFDKDAFNLVSVYRNSNLPYQRLFHAGFSFLREPFLRRILKYLLFYRLNELKCKARIAVPETNGRMAFGVIDETHQLNCGEIFFQYSILDTNGNPIPGRTIILENQEVMVTKFPCLSLGDVRKFRAVNVPSLVHIKDCLVFPAKGPRPHTDEMGGSDLDGDEYAIFWETELIFPGLNYRPMDFINHTPDELNHDINLDDIVTFYCDYLLENNIGQVANCHLMYSDFHPKGLRSIECDELARKYSISLDFQKNGINSQLEKKYQPDSKWIRPDFMEKRSHCKSYLSGKILGQFYRHCLLIEVMIRVWDDNQQTHKNHNECPDERLILQGWNEYEQEANESYLEYHHKLIETMEMMLIESESALMSNVYEDKSDVSPFIFDQLFRYFQNKFESQYHQLINRSQIKKDDDEQAERIRLLLISSWYTICYQNRNKIQYQYRGKSLLGLPFMVPNEMIHSFESPLPSINLSDKSTLTNVMNLIMKWIDRMNRIIFNQSSSSSSMKRTQTQMLRIYNNELNRWNDDDDESLIMSEQMIITKLIREKIEKIIIDYENNNNNGNDVVHNNLHYYHHHYYPKSESKQPQWIIFKLFQKFLLHLYEQTNQIEWIIYRKQFNELLLIRYGLFSLNFFMDYNDNNLILKNTTNDLIPNSGDFDDDDAGGLLKTMKIFDQNDYCLFATDSNGLMKKRTTKNISNNISNNSNNSNNRTCINFDNHTTTNQTTAFGYNLKRLNISYLTIEIITKSSSNLDEFQTAQIVINFLRLLIGHPKFFTNIYNQFDLIIDFDDLSSNGNTTITTIDDFKQKTKQQQQQRLQPKFIRPKIFRNNRNKQRI</sequence>
<dbReference type="InterPro" id="IPR057596">
    <property type="entry name" value="RDRP_core"/>
</dbReference>
<reference evidence="2 3" key="1">
    <citation type="journal article" date="2018" name="J. Allergy Clin. Immunol.">
        <title>High-quality assembly of Dermatophagoides pteronyssinus genome and transcriptome reveals a wide range of novel allergens.</title>
        <authorList>
            <person name="Liu X.Y."/>
            <person name="Yang K.Y."/>
            <person name="Wang M.Q."/>
            <person name="Kwok J.S."/>
            <person name="Zeng X."/>
            <person name="Yang Z."/>
            <person name="Xiao X.J."/>
            <person name="Lau C.P."/>
            <person name="Li Y."/>
            <person name="Huang Z.M."/>
            <person name="Ba J.G."/>
            <person name="Yim A.K."/>
            <person name="Ouyang C.Y."/>
            <person name="Ngai S.M."/>
            <person name="Chan T.F."/>
            <person name="Leung E.L."/>
            <person name="Liu L."/>
            <person name="Liu Z.G."/>
            <person name="Tsui S.K."/>
        </authorList>
    </citation>
    <scope>NUCLEOTIDE SEQUENCE [LARGE SCALE GENOMIC DNA]</scope>
    <source>
        <strain evidence="2">Derp</strain>
    </source>
</reference>
<evidence type="ECO:0000313" key="2">
    <source>
        <dbReference type="EMBL" id="KAH9423789.1"/>
    </source>
</evidence>
<keyword evidence="3" id="KW-1185">Reference proteome</keyword>
<comment type="caution">
    <text evidence="2">The sequence shown here is derived from an EMBL/GenBank/DDBJ whole genome shotgun (WGS) entry which is preliminary data.</text>
</comment>
<proteinExistence type="predicted"/>
<dbReference type="EMBL" id="NJHN03000031">
    <property type="protein sequence ID" value="KAH9423789.1"/>
    <property type="molecule type" value="Genomic_DNA"/>
</dbReference>
<dbReference type="PANTHER" id="PTHR23079">
    <property type="entry name" value="RNA-DEPENDENT RNA POLYMERASE"/>
    <property type="match status" value="1"/>
</dbReference>
<gene>
    <name evidence="2" type="ORF">DERP_005370</name>
</gene>
<dbReference type="PANTHER" id="PTHR23079:SF55">
    <property type="entry name" value="RNA-DIRECTED RNA POLYMERASE"/>
    <property type="match status" value="1"/>
</dbReference>
<evidence type="ECO:0000313" key="3">
    <source>
        <dbReference type="Proteomes" id="UP000887458"/>
    </source>
</evidence>
<reference evidence="2 3" key="2">
    <citation type="journal article" date="2022" name="Mol. Biol. Evol.">
        <title>Comparative Genomics Reveals Insights into the Divergent Evolution of Astigmatic Mites and Household Pest Adaptations.</title>
        <authorList>
            <person name="Xiong Q."/>
            <person name="Wan A.T."/>
            <person name="Liu X."/>
            <person name="Fung C.S."/>
            <person name="Xiao X."/>
            <person name="Malainual N."/>
            <person name="Hou J."/>
            <person name="Wang L."/>
            <person name="Wang M."/>
            <person name="Yang K.Y."/>
            <person name="Cui Y."/>
            <person name="Leung E.L."/>
            <person name="Nong W."/>
            <person name="Shin S.K."/>
            <person name="Au S.W."/>
            <person name="Jeong K.Y."/>
            <person name="Chew F.T."/>
            <person name="Hui J.H."/>
            <person name="Leung T.F."/>
            <person name="Tungtrongchitr A."/>
            <person name="Zhong N."/>
            <person name="Liu Z."/>
            <person name="Tsui S.K."/>
        </authorList>
    </citation>
    <scope>NUCLEOTIDE SEQUENCE [LARGE SCALE GENOMIC DNA]</scope>
    <source>
        <strain evidence="2">Derp</strain>
    </source>
</reference>